<dbReference type="PANTHER" id="PTHR43022">
    <property type="entry name" value="PROTEIN SMF"/>
    <property type="match status" value="1"/>
</dbReference>
<organism evidence="4 5">
    <name type="scientific">Marinomonas piezotolerans</name>
    <dbReference type="NCBI Taxonomy" id="2213058"/>
    <lineage>
        <taxon>Bacteria</taxon>
        <taxon>Pseudomonadati</taxon>
        <taxon>Pseudomonadota</taxon>
        <taxon>Gammaproteobacteria</taxon>
        <taxon>Oceanospirillales</taxon>
        <taxon>Oceanospirillaceae</taxon>
        <taxon>Marinomonas</taxon>
    </lineage>
</organism>
<reference evidence="4 5" key="1">
    <citation type="submission" date="2018-06" db="EMBL/GenBank/DDBJ databases">
        <title>Marinomonas sp. YLB-05 draft genome sequence.</title>
        <authorList>
            <person name="Yu L."/>
            <person name="Tang X."/>
        </authorList>
    </citation>
    <scope>NUCLEOTIDE SEQUENCE [LARGE SCALE GENOMIC DNA]</scope>
    <source>
        <strain evidence="4 5">YLB-05</strain>
    </source>
</reference>
<dbReference type="Gene3D" id="1.10.10.10">
    <property type="entry name" value="Winged helix-like DNA-binding domain superfamily/Winged helix DNA-binding domain"/>
    <property type="match status" value="1"/>
</dbReference>
<dbReference type="RefSeq" id="WP_115466980.1">
    <property type="nucleotide sequence ID" value="NZ_QKRA01000002.1"/>
</dbReference>
<evidence type="ECO:0000259" key="3">
    <source>
        <dbReference type="Pfam" id="PF17782"/>
    </source>
</evidence>
<feature type="domain" description="Smf/DprA SLOG" evidence="2">
    <location>
        <begin position="107"/>
        <end position="316"/>
    </location>
</feature>
<proteinExistence type="inferred from homology"/>
<evidence type="ECO:0000313" key="5">
    <source>
        <dbReference type="Proteomes" id="UP000254326"/>
    </source>
</evidence>
<dbReference type="InterPro" id="IPR036388">
    <property type="entry name" value="WH-like_DNA-bd_sf"/>
</dbReference>
<keyword evidence="5" id="KW-1185">Reference proteome</keyword>
<dbReference type="InterPro" id="IPR041614">
    <property type="entry name" value="DprA_WH"/>
</dbReference>
<dbReference type="InterPro" id="IPR057666">
    <property type="entry name" value="DrpA_SLOG"/>
</dbReference>
<dbReference type="EMBL" id="QKRA01000002">
    <property type="protein sequence ID" value="RDL44943.1"/>
    <property type="molecule type" value="Genomic_DNA"/>
</dbReference>
<dbReference type="AlphaFoldDB" id="A0A370UAX1"/>
<feature type="domain" description="DprA winged helix" evidence="3">
    <location>
        <begin position="335"/>
        <end position="390"/>
    </location>
</feature>
<dbReference type="NCBIfam" id="TIGR00732">
    <property type="entry name" value="dprA"/>
    <property type="match status" value="1"/>
</dbReference>
<evidence type="ECO:0000313" key="4">
    <source>
        <dbReference type="EMBL" id="RDL44943.1"/>
    </source>
</evidence>
<gene>
    <name evidence="4" type="primary">dprA</name>
    <name evidence="4" type="ORF">DN730_04805</name>
</gene>
<dbReference type="PANTHER" id="PTHR43022:SF1">
    <property type="entry name" value="PROTEIN SMF"/>
    <property type="match status" value="1"/>
</dbReference>
<dbReference type="Gene3D" id="3.40.50.450">
    <property type="match status" value="1"/>
</dbReference>
<dbReference type="Pfam" id="PF02481">
    <property type="entry name" value="DNA_processg_A"/>
    <property type="match status" value="1"/>
</dbReference>
<dbReference type="OrthoDB" id="9785707at2"/>
<comment type="caution">
    <text evidence="4">The sequence shown here is derived from an EMBL/GenBank/DDBJ whole genome shotgun (WGS) entry which is preliminary data.</text>
</comment>
<evidence type="ECO:0000256" key="1">
    <source>
        <dbReference type="ARBA" id="ARBA00006525"/>
    </source>
</evidence>
<accession>A0A370UAX1</accession>
<protein>
    <submittedName>
        <fullName evidence="4">DNA-protecting protein DprA</fullName>
    </submittedName>
</protein>
<name>A0A370UAX1_9GAMM</name>
<evidence type="ECO:0000259" key="2">
    <source>
        <dbReference type="Pfam" id="PF02481"/>
    </source>
</evidence>
<dbReference type="InterPro" id="IPR003488">
    <property type="entry name" value="DprA"/>
</dbReference>
<comment type="similarity">
    <text evidence="1">Belongs to the DprA/Smf family.</text>
</comment>
<dbReference type="GO" id="GO:0009294">
    <property type="term" value="P:DNA-mediated transformation"/>
    <property type="evidence" value="ECO:0007669"/>
    <property type="project" value="InterPro"/>
</dbReference>
<dbReference type="Proteomes" id="UP000254326">
    <property type="component" value="Unassembled WGS sequence"/>
</dbReference>
<dbReference type="SUPFAM" id="SSF102405">
    <property type="entry name" value="MCP/YpsA-like"/>
    <property type="match status" value="1"/>
</dbReference>
<sequence length="401" mass="44257">MNTHHFGLSSECWLALSFIPGIGASRLSRLWTYLSTLDSENQSSPSLFDDPLPCSEAIDYRTLRALGWSEHAAKMAVRYLSQHVLPYEAESQLELTQKWLEQYDQRIVFRGNTEYPRLLNEIAVPPTFLYVKGNVQAWQKPTIGIVGAREASGYGRQVAQAWAQQLSEQGFSVVSGGARGIDTFAHRGALAARAPTVAVMGTGLHHWYPRQNARMFESVLEHDGALISEYSLTTGVRPNLFPPRNRIISGMSFGVLVVEASEKSGSLISARYALDENREVFALPGRIGEPQATGTNQLIRQGATLVTSVEDILSELPRGLRSPKESAAIKGAVERSEPDVSREALSLFTLLQQERIAMDFDALIRLTQWQAPDLSQALMELELAGVLNNAQGQYQIALEAS</sequence>
<dbReference type="Pfam" id="PF17782">
    <property type="entry name" value="WHD_DprA"/>
    <property type="match status" value="1"/>
</dbReference>